<dbReference type="RefSeq" id="WP_168131404.1">
    <property type="nucleotide sequence ID" value="NZ_BMVZ01000009.1"/>
</dbReference>
<dbReference type="Proteomes" id="UP000635996">
    <property type="component" value="Unassembled WGS sequence"/>
</dbReference>
<evidence type="ECO:0000256" key="2">
    <source>
        <dbReference type="SAM" id="MobiDB-lite"/>
    </source>
</evidence>
<feature type="compositionally biased region" description="Basic and acidic residues" evidence="2">
    <location>
        <begin position="25"/>
        <end position="40"/>
    </location>
</feature>
<feature type="coiled-coil region" evidence="1">
    <location>
        <begin position="40"/>
        <end position="83"/>
    </location>
</feature>
<sequence>MSTADEPNVRIGDVSGSTFAIGSHAHAESHHHAPPTHDAERELLQAVRELRADLARLRSSEEIRELDEALADTENEITRTGAAGESRRQRLRELLTDAQSVLSLLTSAGAVAGLLGL</sequence>
<dbReference type="EMBL" id="JAATEL010000008">
    <property type="protein sequence ID" value="NJP14664.1"/>
    <property type="molecule type" value="Genomic_DNA"/>
</dbReference>
<comment type="caution">
    <text evidence="3">The sequence shown here is derived from an EMBL/GenBank/DDBJ whole genome shotgun (WGS) entry which is preliminary data.</text>
</comment>
<name>A0ABX0YQJ9_STRTL</name>
<accession>A0ABX0YQJ9</accession>
<evidence type="ECO:0000313" key="4">
    <source>
        <dbReference type="Proteomes" id="UP000635996"/>
    </source>
</evidence>
<evidence type="ECO:0000256" key="1">
    <source>
        <dbReference type="SAM" id="Coils"/>
    </source>
</evidence>
<gene>
    <name evidence="3" type="ORF">HCJ95_10250</name>
</gene>
<reference evidence="3 4" key="1">
    <citation type="submission" date="2020-03" db="EMBL/GenBank/DDBJ databases">
        <title>WGS of actinomycetes isolated from Thailand.</title>
        <authorList>
            <person name="Thawai C."/>
        </authorList>
    </citation>
    <scope>NUCLEOTIDE SEQUENCE [LARGE SCALE GENOMIC DNA]</scope>
    <source>
        <strain evidence="3 4">NBRC 13905</strain>
    </source>
</reference>
<keyword evidence="4" id="KW-1185">Reference proteome</keyword>
<evidence type="ECO:0000313" key="3">
    <source>
        <dbReference type="EMBL" id="NJP14664.1"/>
    </source>
</evidence>
<organism evidence="3 4">
    <name type="scientific">Streptomyces thermoviolaceus subsp. thermoviolaceus</name>
    <dbReference type="NCBI Taxonomy" id="66860"/>
    <lineage>
        <taxon>Bacteria</taxon>
        <taxon>Bacillati</taxon>
        <taxon>Actinomycetota</taxon>
        <taxon>Actinomycetes</taxon>
        <taxon>Kitasatosporales</taxon>
        <taxon>Streptomycetaceae</taxon>
        <taxon>Streptomyces</taxon>
    </lineage>
</organism>
<protein>
    <submittedName>
        <fullName evidence="3">Uncharacterized protein</fullName>
    </submittedName>
</protein>
<proteinExistence type="predicted"/>
<keyword evidence="1" id="KW-0175">Coiled coil</keyword>
<feature type="region of interest" description="Disordered" evidence="2">
    <location>
        <begin position="1"/>
        <end position="40"/>
    </location>
</feature>